<sequence length="375" mass="40906">MGQTHSDPQPVGSARPGPMTAIFNKLETFSVLYSEKCPKTSVFVISSLPSQISMDNLVLQPHHLQQQQRRLFLLPQDLMNPFSLSSRIKLKPQTLFSKSLKCSCFCTISQNLENPIAAIKPPNGKSSKSSAKSSLQNLNESWLSSLSINGTNSNKIEGIEENGGVEWVIGVDPDLSGAMALLKYDSSGFVSAQVFDSPVVQLSVGKTRRKRLDAKSIVQLLQSLDAPKGTTAYLEQSIPFPQDGKLGWWSGGFGYGLWIGVLVASGFSVVPLPSNLWKRGFELARSSSSKDDSRELAARLFPDLSSMLKRKKDHGRAEALLIAAYGKGHRIKADESCMSDDTREALTKSCMSDDAREALTKSCVSDDAREALTKS</sequence>
<keyword evidence="1" id="KW-1133">Transmembrane helix</keyword>
<dbReference type="PANTHER" id="PTHR36015:SF6">
    <property type="entry name" value="HOLLIDAY JUNCTION RESOLVASE MOC1, CHLOROPLASTIC-RELATED"/>
    <property type="match status" value="1"/>
</dbReference>
<dbReference type="CDD" id="cd22992">
    <property type="entry name" value="MOC1"/>
    <property type="match status" value="1"/>
</dbReference>
<evidence type="ECO:0000256" key="1">
    <source>
        <dbReference type="SAM" id="Phobius"/>
    </source>
</evidence>
<proteinExistence type="predicted"/>
<keyword evidence="1" id="KW-0812">Transmembrane</keyword>
<protein>
    <recommendedName>
        <fullName evidence="4">Holliday junction resolvase RuvC</fullName>
    </recommendedName>
</protein>
<dbReference type="Proteomes" id="UP000813463">
    <property type="component" value="Chromosome 4"/>
</dbReference>
<reference evidence="3" key="2">
    <citation type="submission" date="2025-08" db="UniProtKB">
        <authorList>
            <consortium name="RefSeq"/>
        </authorList>
    </citation>
    <scope>IDENTIFICATION</scope>
    <source>
        <tissue evidence="3">Leaf</tissue>
    </source>
</reference>
<organism evidence="2 3">
    <name type="scientific">Spinacia oleracea</name>
    <name type="common">Spinach</name>
    <dbReference type="NCBI Taxonomy" id="3562"/>
    <lineage>
        <taxon>Eukaryota</taxon>
        <taxon>Viridiplantae</taxon>
        <taxon>Streptophyta</taxon>
        <taxon>Embryophyta</taxon>
        <taxon>Tracheophyta</taxon>
        <taxon>Spermatophyta</taxon>
        <taxon>Magnoliopsida</taxon>
        <taxon>eudicotyledons</taxon>
        <taxon>Gunneridae</taxon>
        <taxon>Pentapetalae</taxon>
        <taxon>Caryophyllales</taxon>
        <taxon>Chenopodiaceae</taxon>
        <taxon>Chenopodioideae</taxon>
        <taxon>Anserineae</taxon>
        <taxon>Spinacia</taxon>
    </lineage>
</organism>
<dbReference type="KEGG" id="soe:110783332"/>
<gene>
    <name evidence="3" type="primary">LOC110783332</name>
</gene>
<evidence type="ECO:0000313" key="3">
    <source>
        <dbReference type="RefSeq" id="XP_021843354.2"/>
    </source>
</evidence>
<dbReference type="RefSeq" id="XP_021843354.2">
    <property type="nucleotide sequence ID" value="XM_021987662.2"/>
</dbReference>
<dbReference type="InterPro" id="IPR045290">
    <property type="entry name" value="MOC1-like"/>
</dbReference>
<keyword evidence="1" id="KW-0472">Membrane</keyword>
<name>A0A9R0JQL8_SPIOL</name>
<evidence type="ECO:0008006" key="4">
    <source>
        <dbReference type="Google" id="ProtNLM"/>
    </source>
</evidence>
<feature type="transmembrane region" description="Helical" evidence="1">
    <location>
        <begin position="246"/>
        <end position="270"/>
    </location>
</feature>
<dbReference type="GO" id="GO:0008821">
    <property type="term" value="F:crossover junction DNA endonuclease activity"/>
    <property type="evidence" value="ECO:0007669"/>
    <property type="project" value="InterPro"/>
</dbReference>
<dbReference type="PANTHER" id="PTHR36015">
    <property type="entry name" value="HOLLIDAY JUNCTION RESOLVASE MOC1, CHLOROPLASTIC-RELATED"/>
    <property type="match status" value="1"/>
</dbReference>
<dbReference type="GeneID" id="110783332"/>
<evidence type="ECO:0000313" key="2">
    <source>
        <dbReference type="Proteomes" id="UP000813463"/>
    </source>
</evidence>
<keyword evidence="2" id="KW-1185">Reference proteome</keyword>
<reference evidence="2" key="1">
    <citation type="journal article" date="2021" name="Nat. Commun.">
        <title>Genomic analyses provide insights into spinach domestication and the genetic basis of agronomic traits.</title>
        <authorList>
            <person name="Cai X."/>
            <person name="Sun X."/>
            <person name="Xu C."/>
            <person name="Sun H."/>
            <person name="Wang X."/>
            <person name="Ge C."/>
            <person name="Zhang Z."/>
            <person name="Wang Q."/>
            <person name="Fei Z."/>
            <person name="Jiao C."/>
            <person name="Wang Q."/>
        </authorList>
    </citation>
    <scope>NUCLEOTIDE SEQUENCE [LARGE SCALE GENOMIC DNA]</scope>
    <source>
        <strain evidence="2">cv. Varoflay</strain>
    </source>
</reference>
<dbReference type="AlphaFoldDB" id="A0A9R0JQL8"/>
<accession>A0A9R0JQL8</accession>